<evidence type="ECO:0000313" key="2">
    <source>
        <dbReference type="Proteomes" id="UP001233172"/>
    </source>
</evidence>
<sequence length="89" mass="9794">MVRPLQGKLLVVHAGKVDDDDWRVADDVNNRDKKDLLDDLQIFPAHELTCCITLIGTSVHDDNTEGDNDLCCDRNEGVCDGPDDIASSL</sequence>
<gene>
    <name evidence="1" type="ORF">Bpfe_017264</name>
</gene>
<keyword evidence="2" id="KW-1185">Reference proteome</keyword>
<organism evidence="1 2">
    <name type="scientific">Biomphalaria pfeifferi</name>
    <name type="common">Bloodfluke planorb</name>
    <name type="synonym">Freshwater snail</name>
    <dbReference type="NCBI Taxonomy" id="112525"/>
    <lineage>
        <taxon>Eukaryota</taxon>
        <taxon>Metazoa</taxon>
        <taxon>Spiralia</taxon>
        <taxon>Lophotrochozoa</taxon>
        <taxon>Mollusca</taxon>
        <taxon>Gastropoda</taxon>
        <taxon>Heterobranchia</taxon>
        <taxon>Euthyneura</taxon>
        <taxon>Panpulmonata</taxon>
        <taxon>Hygrophila</taxon>
        <taxon>Lymnaeoidea</taxon>
        <taxon>Planorbidae</taxon>
        <taxon>Biomphalaria</taxon>
    </lineage>
</organism>
<reference evidence="1" key="2">
    <citation type="submission" date="2023-04" db="EMBL/GenBank/DDBJ databases">
        <authorList>
            <person name="Bu L."/>
            <person name="Lu L."/>
            <person name="Laidemitt M.R."/>
            <person name="Zhang S.M."/>
            <person name="Mutuku M."/>
            <person name="Mkoji G."/>
            <person name="Steinauer M."/>
            <person name="Loker E.S."/>
        </authorList>
    </citation>
    <scope>NUCLEOTIDE SEQUENCE</scope>
    <source>
        <strain evidence="1">KasaAsao</strain>
        <tissue evidence="1">Whole Snail</tissue>
    </source>
</reference>
<name>A0AAD8BG27_BIOPF</name>
<dbReference type="AlphaFoldDB" id="A0AAD8BG27"/>
<reference evidence="1" key="1">
    <citation type="journal article" date="2023" name="PLoS Negl. Trop. Dis.">
        <title>A genome sequence for Biomphalaria pfeifferi, the major vector snail for the human-infecting parasite Schistosoma mansoni.</title>
        <authorList>
            <person name="Bu L."/>
            <person name="Lu L."/>
            <person name="Laidemitt M.R."/>
            <person name="Zhang S.M."/>
            <person name="Mutuku M."/>
            <person name="Mkoji G."/>
            <person name="Steinauer M."/>
            <person name="Loker E.S."/>
        </authorList>
    </citation>
    <scope>NUCLEOTIDE SEQUENCE</scope>
    <source>
        <strain evidence="1">KasaAsao</strain>
    </source>
</reference>
<evidence type="ECO:0000313" key="1">
    <source>
        <dbReference type="EMBL" id="KAK0053333.1"/>
    </source>
</evidence>
<protein>
    <submittedName>
        <fullName evidence="1">Uncharacterized protein</fullName>
    </submittedName>
</protein>
<proteinExistence type="predicted"/>
<dbReference type="Proteomes" id="UP001233172">
    <property type="component" value="Unassembled WGS sequence"/>
</dbReference>
<dbReference type="EMBL" id="JASAOG010000087">
    <property type="protein sequence ID" value="KAK0053333.1"/>
    <property type="molecule type" value="Genomic_DNA"/>
</dbReference>
<comment type="caution">
    <text evidence="1">The sequence shown here is derived from an EMBL/GenBank/DDBJ whole genome shotgun (WGS) entry which is preliminary data.</text>
</comment>
<accession>A0AAD8BG27</accession>